<dbReference type="GO" id="GO:0043138">
    <property type="term" value="F:3'-5' DNA helicase activity"/>
    <property type="evidence" value="ECO:0007669"/>
    <property type="project" value="TreeGrafter"/>
</dbReference>
<dbReference type="InterPro" id="IPR027417">
    <property type="entry name" value="P-loop_NTPase"/>
</dbReference>
<dbReference type="SMART" id="SM00382">
    <property type="entry name" value="AAA"/>
    <property type="match status" value="1"/>
</dbReference>
<gene>
    <name evidence="2" type="ORF">B7R22_17665</name>
</gene>
<sequence length="505" mass="55683">MIMSPDLQSIEEYVKSDAERRVARLLAKIQAPDAVAFHSMQLRSHPSKQTSEGDFIILWKGAVVVVEVKGGGVMKHEGTWYSKDRHGDWNKLKEPPMTQARSAMHALLNILREDGVGWVRADAIVITPDIDALPTSPEWKSTHWLVKTSMTVEKLASALDAVVSTISPGPKAAHPTRFDQLRDRLFGAFSRLPIIDAQRGAVIDEQTVATADQSRVLAGLARNQRIMVLGGAGTGKSIVLAEAAKQEAAAGRSVLVTFRSLGLRNFFGPLLEGRPVEVVEFDAIDKSRQFDVLLVDEAQDLMYDEAMDVLDRIVVGGRAEGRWRMFLDPNNQAHVDGRFDDDVFELVSSDAVEYQLSKNVRNTRAIVHMVQEYLAADVGDPGIVNGEPINWEKNAHDDSRGHAIRVAKSFKRDGVRGSDIWVIPANGDNTVDEVIDGIRVLSPRNAKGLEAEHVIVCDLPEEYTENTISALYVAVTRARVSLHVVASDVDRRRLQSLVRRTGVGA</sequence>
<dbReference type="EMBL" id="NBXB01000048">
    <property type="protein sequence ID" value="RFA11795.1"/>
    <property type="molecule type" value="Genomic_DNA"/>
</dbReference>
<reference evidence="2 3" key="1">
    <citation type="submission" date="2017-04" db="EMBL/GenBank/DDBJ databases">
        <title>Comparative genome analysis of Subtercola boreus.</title>
        <authorList>
            <person name="Cho Y.-J."/>
            <person name="Cho A."/>
            <person name="Kim O.-S."/>
            <person name="Lee J.-I."/>
        </authorList>
    </citation>
    <scope>NUCLEOTIDE SEQUENCE [LARGE SCALE GENOMIC DNA]</scope>
    <source>
        <strain evidence="2 3">P27479</strain>
    </source>
</reference>
<evidence type="ECO:0000313" key="2">
    <source>
        <dbReference type="EMBL" id="RFA11795.1"/>
    </source>
</evidence>
<dbReference type="InterPro" id="IPR003593">
    <property type="entry name" value="AAA+_ATPase"/>
</dbReference>
<dbReference type="SUPFAM" id="SSF52540">
    <property type="entry name" value="P-loop containing nucleoside triphosphate hydrolases"/>
    <property type="match status" value="1"/>
</dbReference>
<dbReference type="PANTHER" id="PTHR11070">
    <property type="entry name" value="UVRD / RECB / PCRA DNA HELICASE FAMILY MEMBER"/>
    <property type="match status" value="1"/>
</dbReference>
<accession>A0A3E0VQ74</accession>
<comment type="caution">
    <text evidence="2">The sequence shown here is derived from an EMBL/GenBank/DDBJ whole genome shotgun (WGS) entry which is preliminary data.</text>
</comment>
<protein>
    <submittedName>
        <fullName evidence="2">NERD nuclease</fullName>
    </submittedName>
</protein>
<dbReference type="GO" id="GO:0000725">
    <property type="term" value="P:recombinational repair"/>
    <property type="evidence" value="ECO:0007669"/>
    <property type="project" value="TreeGrafter"/>
</dbReference>
<dbReference type="InterPro" id="IPR027785">
    <property type="entry name" value="UvrD-like_helicase_C"/>
</dbReference>
<proteinExistence type="predicted"/>
<dbReference type="Gene3D" id="3.40.50.300">
    <property type="entry name" value="P-loop containing nucleotide triphosphate hydrolases"/>
    <property type="match status" value="1"/>
</dbReference>
<dbReference type="Proteomes" id="UP000256541">
    <property type="component" value="Unassembled WGS sequence"/>
</dbReference>
<dbReference type="AlphaFoldDB" id="A0A3E0VQ74"/>
<dbReference type="InterPro" id="IPR000212">
    <property type="entry name" value="DNA_helicase_UvrD/REP"/>
</dbReference>
<dbReference type="GO" id="GO:0005829">
    <property type="term" value="C:cytosol"/>
    <property type="evidence" value="ECO:0007669"/>
    <property type="project" value="TreeGrafter"/>
</dbReference>
<feature type="domain" description="AAA+ ATPase" evidence="1">
    <location>
        <begin position="222"/>
        <end position="349"/>
    </location>
</feature>
<dbReference type="Pfam" id="PF08378">
    <property type="entry name" value="NERD"/>
    <property type="match status" value="1"/>
</dbReference>
<dbReference type="Pfam" id="PF13538">
    <property type="entry name" value="UvrD_C_2"/>
    <property type="match status" value="1"/>
</dbReference>
<organism evidence="2 3">
    <name type="scientific">Subtercola boreus</name>
    <dbReference type="NCBI Taxonomy" id="120213"/>
    <lineage>
        <taxon>Bacteria</taxon>
        <taxon>Bacillati</taxon>
        <taxon>Actinomycetota</taxon>
        <taxon>Actinomycetes</taxon>
        <taxon>Micrococcales</taxon>
        <taxon>Microbacteriaceae</taxon>
        <taxon>Subtercola</taxon>
    </lineage>
</organism>
<dbReference type="OrthoDB" id="4509614at2"/>
<evidence type="ECO:0000313" key="3">
    <source>
        <dbReference type="Proteomes" id="UP000256541"/>
    </source>
</evidence>
<dbReference type="GO" id="GO:0003677">
    <property type="term" value="F:DNA binding"/>
    <property type="evidence" value="ECO:0007669"/>
    <property type="project" value="InterPro"/>
</dbReference>
<name>A0A3E0VQ74_9MICO</name>
<dbReference type="InterPro" id="IPR011528">
    <property type="entry name" value="NERD"/>
</dbReference>
<evidence type="ECO:0000259" key="1">
    <source>
        <dbReference type="SMART" id="SM00382"/>
    </source>
</evidence>
<dbReference type="GO" id="GO:0005524">
    <property type="term" value="F:ATP binding"/>
    <property type="evidence" value="ECO:0007669"/>
    <property type="project" value="InterPro"/>
</dbReference>
<dbReference type="PANTHER" id="PTHR11070:SF2">
    <property type="entry name" value="ATP-DEPENDENT DNA HELICASE SRS2"/>
    <property type="match status" value="1"/>
</dbReference>